<feature type="domain" description="SGNH hydrolase-type esterase" evidence="3">
    <location>
        <begin position="69"/>
        <end position="225"/>
    </location>
</feature>
<keyword evidence="5" id="KW-1185">Reference proteome</keyword>
<protein>
    <recommendedName>
        <fullName evidence="3">SGNH hydrolase-type esterase domain-containing protein</fullName>
    </recommendedName>
</protein>
<organism evidence="4 5">
    <name type="scientific">Frondihabitans cladoniiphilus</name>
    <dbReference type="NCBI Taxonomy" id="715785"/>
    <lineage>
        <taxon>Bacteria</taxon>
        <taxon>Bacillati</taxon>
        <taxon>Actinomycetota</taxon>
        <taxon>Actinomycetes</taxon>
        <taxon>Micrococcales</taxon>
        <taxon>Microbacteriaceae</taxon>
        <taxon>Frondihabitans</taxon>
    </lineage>
</organism>
<name>A0ABP8VRL0_9MICO</name>
<accession>A0ABP8VRL0</accession>
<feature type="region of interest" description="Disordered" evidence="1">
    <location>
        <begin position="30"/>
        <end position="59"/>
    </location>
</feature>
<dbReference type="PROSITE" id="PS01098">
    <property type="entry name" value="LIPASE_GDSL_SER"/>
    <property type="match status" value="1"/>
</dbReference>
<feature type="compositionally biased region" description="Low complexity" evidence="1">
    <location>
        <begin position="31"/>
        <end position="53"/>
    </location>
</feature>
<dbReference type="InterPro" id="IPR013830">
    <property type="entry name" value="SGNH_hydro"/>
</dbReference>
<sequence length="245" mass="25826">MRSLRGCLIGGVLAASLVVLTACSITPGPNSAAGAAPTSPTPFPTVTATSSPSDSALGTKSDPIRLAIVGDSLTAGGRRELSSGLTPNTWVTYARGNGIDFVGGWAKGGTSAQVQAAHVTPIPDVDVLVLMSGTNDVRLGFTFDQAEPSYDKIISIVKPKHVIIGDIPPYDLKPTAAEKYAVQLKAYAQKKGYDFYDPWQFARDGDRYVAGVSNDGIHPTTSGYKTIGKNYRDEILRVIAKPVQS</sequence>
<dbReference type="InterPro" id="IPR036514">
    <property type="entry name" value="SGNH_hydro_sf"/>
</dbReference>
<evidence type="ECO:0000256" key="1">
    <source>
        <dbReference type="SAM" id="MobiDB-lite"/>
    </source>
</evidence>
<evidence type="ECO:0000313" key="4">
    <source>
        <dbReference type="EMBL" id="GAA4670010.1"/>
    </source>
</evidence>
<evidence type="ECO:0000256" key="2">
    <source>
        <dbReference type="SAM" id="SignalP"/>
    </source>
</evidence>
<dbReference type="InterPro" id="IPR008265">
    <property type="entry name" value="Lipase_GDSL_AS"/>
</dbReference>
<feature type="signal peptide" evidence="2">
    <location>
        <begin position="1"/>
        <end position="32"/>
    </location>
</feature>
<dbReference type="Pfam" id="PF13472">
    <property type="entry name" value="Lipase_GDSL_2"/>
    <property type="match status" value="1"/>
</dbReference>
<comment type="caution">
    <text evidence="4">The sequence shown here is derived from an EMBL/GenBank/DDBJ whole genome shotgun (WGS) entry which is preliminary data.</text>
</comment>
<proteinExistence type="predicted"/>
<dbReference type="CDD" id="cd00229">
    <property type="entry name" value="SGNH_hydrolase"/>
    <property type="match status" value="1"/>
</dbReference>
<reference evidence="5" key="1">
    <citation type="journal article" date="2019" name="Int. J. Syst. Evol. Microbiol.">
        <title>The Global Catalogue of Microorganisms (GCM) 10K type strain sequencing project: providing services to taxonomists for standard genome sequencing and annotation.</title>
        <authorList>
            <consortium name="The Broad Institute Genomics Platform"/>
            <consortium name="The Broad Institute Genome Sequencing Center for Infectious Disease"/>
            <person name="Wu L."/>
            <person name="Ma J."/>
        </authorList>
    </citation>
    <scope>NUCLEOTIDE SEQUENCE [LARGE SCALE GENOMIC DNA]</scope>
    <source>
        <strain evidence="5">JCM 18956</strain>
    </source>
</reference>
<feature type="chain" id="PRO_5046382987" description="SGNH hydrolase-type esterase domain-containing protein" evidence="2">
    <location>
        <begin position="33"/>
        <end position="245"/>
    </location>
</feature>
<dbReference type="PROSITE" id="PS51257">
    <property type="entry name" value="PROKAR_LIPOPROTEIN"/>
    <property type="match status" value="1"/>
</dbReference>
<dbReference type="Gene3D" id="3.40.50.1110">
    <property type="entry name" value="SGNH hydrolase"/>
    <property type="match status" value="1"/>
</dbReference>
<dbReference type="EMBL" id="BAABLM010000002">
    <property type="protein sequence ID" value="GAA4670010.1"/>
    <property type="molecule type" value="Genomic_DNA"/>
</dbReference>
<evidence type="ECO:0000259" key="3">
    <source>
        <dbReference type="Pfam" id="PF13472"/>
    </source>
</evidence>
<evidence type="ECO:0000313" key="5">
    <source>
        <dbReference type="Proteomes" id="UP001501295"/>
    </source>
</evidence>
<dbReference type="Proteomes" id="UP001501295">
    <property type="component" value="Unassembled WGS sequence"/>
</dbReference>
<keyword evidence="2" id="KW-0732">Signal</keyword>
<gene>
    <name evidence="4" type="ORF">GCM10025780_11680</name>
</gene>
<dbReference type="RefSeq" id="WP_345374285.1">
    <property type="nucleotide sequence ID" value="NZ_BAABLM010000002.1"/>
</dbReference>
<dbReference type="SUPFAM" id="SSF52266">
    <property type="entry name" value="SGNH hydrolase"/>
    <property type="match status" value="1"/>
</dbReference>